<comment type="caution">
    <text evidence="2">The sequence shown here is derived from an EMBL/GenBank/DDBJ whole genome shotgun (WGS) entry which is preliminary data.</text>
</comment>
<reference evidence="2" key="1">
    <citation type="submission" date="2021-10" db="EMBL/GenBank/DDBJ databases">
        <title>Melipona bicolor Genome sequencing and assembly.</title>
        <authorList>
            <person name="Araujo N.S."/>
            <person name="Arias M.C."/>
        </authorList>
    </citation>
    <scope>NUCLEOTIDE SEQUENCE</scope>
    <source>
        <strain evidence="2">USP_2M_L1-L4_2017</strain>
        <tissue evidence="2">Whole body</tissue>
    </source>
</reference>
<feature type="region of interest" description="Disordered" evidence="1">
    <location>
        <begin position="23"/>
        <end position="83"/>
    </location>
</feature>
<feature type="compositionally biased region" description="Basic and acidic residues" evidence="1">
    <location>
        <begin position="23"/>
        <end position="34"/>
    </location>
</feature>
<accession>A0AA40FX88</accession>
<name>A0AA40FX88_9HYME</name>
<evidence type="ECO:0000313" key="2">
    <source>
        <dbReference type="EMBL" id="KAK1126730.1"/>
    </source>
</evidence>
<evidence type="ECO:0000256" key="1">
    <source>
        <dbReference type="SAM" id="MobiDB-lite"/>
    </source>
</evidence>
<keyword evidence="3" id="KW-1185">Reference proteome</keyword>
<gene>
    <name evidence="2" type="ORF">K0M31_004354</name>
</gene>
<sequence length="171" mass="18978">MSVTLPRGRKIVERNDTRCCRLRDASISRARVETSPEISWPSKPPPGAIFAHDDEDDEEDDDDDDDDDDEREQSPAVVAGVRLLDAHTIGRHTARDLRQWHTTGDAIGVHTPGARTFRRLTARKSHAVIESAGTLFRASKYSFPSRVAALETSDSSDPCDSINDTCCTEKE</sequence>
<protein>
    <submittedName>
        <fullName evidence="2">Uncharacterized protein</fullName>
    </submittedName>
</protein>
<proteinExistence type="predicted"/>
<dbReference type="Proteomes" id="UP001177670">
    <property type="component" value="Unassembled WGS sequence"/>
</dbReference>
<feature type="compositionally biased region" description="Acidic residues" evidence="1">
    <location>
        <begin position="53"/>
        <end position="71"/>
    </location>
</feature>
<dbReference type="EMBL" id="JAHYIQ010000013">
    <property type="protein sequence ID" value="KAK1126730.1"/>
    <property type="molecule type" value="Genomic_DNA"/>
</dbReference>
<organism evidence="2 3">
    <name type="scientific">Melipona bicolor</name>
    <dbReference type="NCBI Taxonomy" id="60889"/>
    <lineage>
        <taxon>Eukaryota</taxon>
        <taxon>Metazoa</taxon>
        <taxon>Ecdysozoa</taxon>
        <taxon>Arthropoda</taxon>
        <taxon>Hexapoda</taxon>
        <taxon>Insecta</taxon>
        <taxon>Pterygota</taxon>
        <taxon>Neoptera</taxon>
        <taxon>Endopterygota</taxon>
        <taxon>Hymenoptera</taxon>
        <taxon>Apocrita</taxon>
        <taxon>Aculeata</taxon>
        <taxon>Apoidea</taxon>
        <taxon>Anthophila</taxon>
        <taxon>Apidae</taxon>
        <taxon>Melipona</taxon>
    </lineage>
</organism>
<evidence type="ECO:0000313" key="3">
    <source>
        <dbReference type="Proteomes" id="UP001177670"/>
    </source>
</evidence>
<dbReference type="AlphaFoldDB" id="A0AA40FX88"/>